<dbReference type="Proteomes" id="UP000736335">
    <property type="component" value="Unassembled WGS sequence"/>
</dbReference>
<dbReference type="EMBL" id="WIUZ02000002">
    <property type="protein sequence ID" value="KAF9790957.1"/>
    <property type="molecule type" value="Genomic_DNA"/>
</dbReference>
<evidence type="ECO:0000313" key="1">
    <source>
        <dbReference type="EMBL" id="KAF9790957.1"/>
    </source>
</evidence>
<evidence type="ECO:0000313" key="2">
    <source>
        <dbReference type="Proteomes" id="UP000736335"/>
    </source>
</evidence>
<feature type="non-terminal residue" evidence="1">
    <location>
        <position position="66"/>
    </location>
</feature>
<reference evidence="1" key="1">
    <citation type="journal article" date="2020" name="Nat. Commun.">
        <title>Large-scale genome sequencing of mycorrhizal fungi provides insights into the early evolution of symbiotic traits.</title>
        <authorList>
            <person name="Miyauchi S."/>
            <person name="Kiss E."/>
            <person name="Kuo A."/>
            <person name="Drula E."/>
            <person name="Kohler A."/>
            <person name="Sanchez-Garcia M."/>
            <person name="Morin E."/>
            <person name="Andreopoulos B."/>
            <person name="Barry K.W."/>
            <person name="Bonito G."/>
            <person name="Buee M."/>
            <person name="Carver A."/>
            <person name="Chen C."/>
            <person name="Cichocki N."/>
            <person name="Clum A."/>
            <person name="Culley D."/>
            <person name="Crous P.W."/>
            <person name="Fauchery L."/>
            <person name="Girlanda M."/>
            <person name="Hayes R.D."/>
            <person name="Keri Z."/>
            <person name="LaButti K."/>
            <person name="Lipzen A."/>
            <person name="Lombard V."/>
            <person name="Magnuson J."/>
            <person name="Maillard F."/>
            <person name="Murat C."/>
            <person name="Nolan M."/>
            <person name="Ohm R.A."/>
            <person name="Pangilinan J."/>
            <person name="Pereira M.F."/>
            <person name="Perotto S."/>
            <person name="Peter M."/>
            <person name="Pfister S."/>
            <person name="Riley R."/>
            <person name="Sitrit Y."/>
            <person name="Stielow J.B."/>
            <person name="Szollosi G."/>
            <person name="Zifcakova L."/>
            <person name="Stursova M."/>
            <person name="Spatafora J.W."/>
            <person name="Tedersoo L."/>
            <person name="Vaario L.M."/>
            <person name="Yamada A."/>
            <person name="Yan M."/>
            <person name="Wang P."/>
            <person name="Xu J."/>
            <person name="Bruns T."/>
            <person name="Baldrian P."/>
            <person name="Vilgalys R."/>
            <person name="Dunand C."/>
            <person name="Henrissat B."/>
            <person name="Grigoriev I.V."/>
            <person name="Hibbett D."/>
            <person name="Nagy L.G."/>
            <person name="Martin F.M."/>
        </authorList>
    </citation>
    <scope>NUCLEOTIDE SEQUENCE</scope>
    <source>
        <strain evidence="1">UH-Tt-Lm1</strain>
    </source>
</reference>
<organism evidence="1 2">
    <name type="scientific">Thelephora terrestris</name>
    <dbReference type="NCBI Taxonomy" id="56493"/>
    <lineage>
        <taxon>Eukaryota</taxon>
        <taxon>Fungi</taxon>
        <taxon>Dikarya</taxon>
        <taxon>Basidiomycota</taxon>
        <taxon>Agaricomycotina</taxon>
        <taxon>Agaricomycetes</taxon>
        <taxon>Thelephorales</taxon>
        <taxon>Thelephoraceae</taxon>
        <taxon>Thelephora</taxon>
    </lineage>
</organism>
<comment type="caution">
    <text evidence="1">The sequence shown here is derived from an EMBL/GenBank/DDBJ whole genome shotgun (WGS) entry which is preliminary data.</text>
</comment>
<evidence type="ECO:0008006" key="3">
    <source>
        <dbReference type="Google" id="ProtNLM"/>
    </source>
</evidence>
<accession>A0A9P6LBQ6</accession>
<name>A0A9P6LBQ6_9AGAM</name>
<protein>
    <recommendedName>
        <fullName evidence="3">ATP-dependent DNA helicase</fullName>
    </recommendedName>
</protein>
<reference evidence="1" key="2">
    <citation type="submission" date="2020-11" db="EMBL/GenBank/DDBJ databases">
        <authorList>
            <consortium name="DOE Joint Genome Institute"/>
            <person name="Kuo A."/>
            <person name="Miyauchi S."/>
            <person name="Kiss E."/>
            <person name="Drula E."/>
            <person name="Kohler A."/>
            <person name="Sanchez-Garcia M."/>
            <person name="Andreopoulos B."/>
            <person name="Barry K.W."/>
            <person name="Bonito G."/>
            <person name="Buee M."/>
            <person name="Carver A."/>
            <person name="Chen C."/>
            <person name="Cichocki N."/>
            <person name="Clum A."/>
            <person name="Culley D."/>
            <person name="Crous P.W."/>
            <person name="Fauchery L."/>
            <person name="Girlanda M."/>
            <person name="Hayes R."/>
            <person name="Keri Z."/>
            <person name="Labutti K."/>
            <person name="Lipzen A."/>
            <person name="Lombard V."/>
            <person name="Magnuson J."/>
            <person name="Maillard F."/>
            <person name="Morin E."/>
            <person name="Murat C."/>
            <person name="Nolan M."/>
            <person name="Ohm R."/>
            <person name="Pangilinan J."/>
            <person name="Pereira M."/>
            <person name="Perotto S."/>
            <person name="Peter M."/>
            <person name="Riley R."/>
            <person name="Sitrit Y."/>
            <person name="Stielow B."/>
            <person name="Szollosi G."/>
            <person name="Zifcakova L."/>
            <person name="Stursova M."/>
            <person name="Spatafora J.W."/>
            <person name="Tedersoo L."/>
            <person name="Vaario L.-M."/>
            <person name="Yamada A."/>
            <person name="Yan M."/>
            <person name="Wang P."/>
            <person name="Xu J."/>
            <person name="Bruns T."/>
            <person name="Baldrian P."/>
            <person name="Vilgalys R."/>
            <person name="Henrissat B."/>
            <person name="Grigoriev I.V."/>
            <person name="Hibbett D."/>
            <person name="Nagy L.G."/>
            <person name="Martin F.M."/>
        </authorList>
    </citation>
    <scope>NUCLEOTIDE SEQUENCE</scope>
    <source>
        <strain evidence="1">UH-Tt-Lm1</strain>
    </source>
</reference>
<dbReference type="OrthoDB" id="2641892at2759"/>
<gene>
    <name evidence="1" type="ORF">BJ322DRAFT_998906</name>
</gene>
<dbReference type="AlphaFoldDB" id="A0A9P6LBQ6"/>
<sequence length="66" mass="7369">MVSQDLDTFVTEIYPGIGSNPPLPAEYFLDQMILAPHNNDVDQMNDKLLSMMSGEEQVFHSADLVV</sequence>
<keyword evidence="2" id="KW-1185">Reference proteome</keyword>
<proteinExistence type="predicted"/>